<accession>A0A1H9PM74</accession>
<dbReference type="Proteomes" id="UP000198885">
    <property type="component" value="Unassembled WGS sequence"/>
</dbReference>
<keyword evidence="3" id="KW-1185">Reference proteome</keyword>
<keyword evidence="1" id="KW-0812">Transmembrane</keyword>
<dbReference type="OrthoDB" id="7865437at2"/>
<organism evidence="2 3">
    <name type="scientific">Tranquillimonas rosea</name>
    <dbReference type="NCBI Taxonomy" id="641238"/>
    <lineage>
        <taxon>Bacteria</taxon>
        <taxon>Pseudomonadati</taxon>
        <taxon>Pseudomonadota</taxon>
        <taxon>Alphaproteobacteria</taxon>
        <taxon>Rhodobacterales</taxon>
        <taxon>Roseobacteraceae</taxon>
        <taxon>Tranquillimonas</taxon>
    </lineage>
</organism>
<evidence type="ECO:0000313" key="2">
    <source>
        <dbReference type="EMBL" id="SER49361.1"/>
    </source>
</evidence>
<dbReference type="RefSeq" id="WP_092687173.1">
    <property type="nucleotide sequence ID" value="NZ_FOGU01000001.1"/>
</dbReference>
<keyword evidence="1" id="KW-1133">Transmembrane helix</keyword>
<proteinExistence type="predicted"/>
<reference evidence="2 3" key="1">
    <citation type="submission" date="2016-10" db="EMBL/GenBank/DDBJ databases">
        <authorList>
            <person name="de Groot N.N."/>
        </authorList>
    </citation>
    <scope>NUCLEOTIDE SEQUENCE [LARGE SCALE GENOMIC DNA]</scope>
    <source>
        <strain evidence="2 3">DSM 23042</strain>
    </source>
</reference>
<dbReference type="AlphaFoldDB" id="A0A1H9PM74"/>
<gene>
    <name evidence="2" type="ORF">SAMN04490244_101253</name>
</gene>
<protein>
    <submittedName>
        <fullName evidence="2">Uncharacterized protein</fullName>
    </submittedName>
</protein>
<feature type="transmembrane region" description="Helical" evidence="1">
    <location>
        <begin position="64"/>
        <end position="84"/>
    </location>
</feature>
<keyword evidence="1" id="KW-0472">Membrane</keyword>
<name>A0A1H9PM74_9RHOB</name>
<sequence>MTMLLAANNLTSAIIILTCWWLAHINARAQPPGRAIAAGYAMVGVTVLFTGISRNIDVMAPHVVPWLIVATKAVLAVTFLLTIYRRFKLGDR</sequence>
<feature type="transmembrane region" description="Helical" evidence="1">
    <location>
        <begin position="35"/>
        <end position="52"/>
    </location>
</feature>
<feature type="transmembrane region" description="Helical" evidence="1">
    <location>
        <begin position="6"/>
        <end position="23"/>
    </location>
</feature>
<evidence type="ECO:0000313" key="3">
    <source>
        <dbReference type="Proteomes" id="UP000198885"/>
    </source>
</evidence>
<evidence type="ECO:0000256" key="1">
    <source>
        <dbReference type="SAM" id="Phobius"/>
    </source>
</evidence>
<dbReference type="EMBL" id="FOGU01000001">
    <property type="protein sequence ID" value="SER49361.1"/>
    <property type="molecule type" value="Genomic_DNA"/>
</dbReference>
<dbReference type="STRING" id="641238.SAMN04490244_101253"/>